<dbReference type="SUPFAM" id="SSF57756">
    <property type="entry name" value="Retrovirus zinc finger-like domains"/>
    <property type="match status" value="1"/>
</dbReference>
<dbReference type="Pfam" id="PF23058">
    <property type="entry name" value="RBD_ZCCHC3_2nd"/>
    <property type="match status" value="1"/>
</dbReference>
<accession>A0ABS2XFQ0</accession>
<keyword evidence="1" id="KW-0479">Metal-binding</keyword>
<dbReference type="PANTHER" id="PTHR22639:SF3">
    <property type="entry name" value="ZINC FINGER CCHC DOMAIN-CONTAINING PROTEIN 3"/>
    <property type="match status" value="1"/>
</dbReference>
<dbReference type="InterPro" id="IPR001878">
    <property type="entry name" value="Znf_CCHC"/>
</dbReference>
<dbReference type="InterPro" id="IPR057811">
    <property type="entry name" value="RBD_ZCCHC3_2nd"/>
</dbReference>
<evidence type="ECO:0000313" key="3">
    <source>
        <dbReference type="EMBL" id="MBN3272782.1"/>
    </source>
</evidence>
<organism evidence="3 4">
    <name type="scientific">Polyodon spathula</name>
    <name type="common">North American paddlefish</name>
    <name type="synonym">Squalus spathula</name>
    <dbReference type="NCBI Taxonomy" id="7913"/>
    <lineage>
        <taxon>Eukaryota</taxon>
        <taxon>Metazoa</taxon>
        <taxon>Chordata</taxon>
        <taxon>Craniata</taxon>
        <taxon>Vertebrata</taxon>
        <taxon>Euteleostomi</taxon>
        <taxon>Actinopterygii</taxon>
        <taxon>Chondrostei</taxon>
        <taxon>Acipenseriformes</taxon>
        <taxon>Polyodontidae</taxon>
        <taxon>Polyodon</taxon>
    </lineage>
</organism>
<evidence type="ECO:0000259" key="2">
    <source>
        <dbReference type="PROSITE" id="PS50158"/>
    </source>
</evidence>
<feature type="domain" description="CCHC-type" evidence="2">
    <location>
        <begin position="82"/>
        <end position="97"/>
    </location>
</feature>
<dbReference type="Proteomes" id="UP001166093">
    <property type="component" value="Unassembled WGS sequence"/>
</dbReference>
<gene>
    <name evidence="3" type="primary">Zcchc3_28</name>
    <name evidence="3" type="ORF">GTO93_0005397</name>
</gene>
<feature type="domain" description="CCHC-type" evidence="2">
    <location>
        <begin position="100"/>
        <end position="113"/>
    </location>
</feature>
<protein>
    <submittedName>
        <fullName evidence="3">ZCHC3 protein</fullName>
    </submittedName>
</protein>
<dbReference type="EMBL" id="JAAWVQ010023999">
    <property type="protein sequence ID" value="MBN3272782.1"/>
    <property type="molecule type" value="Genomic_DNA"/>
</dbReference>
<proteinExistence type="predicted"/>
<feature type="non-terminal residue" evidence="3">
    <location>
        <position position="1"/>
    </location>
</feature>
<dbReference type="PROSITE" id="PS50158">
    <property type="entry name" value="ZF_CCHC"/>
    <property type="match status" value="2"/>
</dbReference>
<dbReference type="InterPro" id="IPR042509">
    <property type="entry name" value="ZCCHC3"/>
</dbReference>
<evidence type="ECO:0000256" key="1">
    <source>
        <dbReference type="PROSITE-ProRule" id="PRU00047"/>
    </source>
</evidence>
<dbReference type="InterPro" id="IPR036875">
    <property type="entry name" value="Znf_CCHC_sf"/>
</dbReference>
<sequence length="134" mass="15210">VRMGSEVVRGQDVCTWLRRYCNVKGEAMKVRDDDGVWTGAWRVVCELWTGLGTYDGFMHIPSDIALGADRGYVHYFGQPKVCRKCGDMGHLAVVCKKVVCNVCKEEGHMARECQVRRKCNLCGSEKHFFMNCPK</sequence>
<reference evidence="3" key="1">
    <citation type="journal article" date="2021" name="Cell">
        <title>Tracing the genetic footprints of vertebrate landing in non-teleost ray-finned fishes.</title>
        <authorList>
            <person name="Bi X."/>
            <person name="Wang K."/>
            <person name="Yang L."/>
            <person name="Pan H."/>
            <person name="Jiang H."/>
            <person name="Wei Q."/>
            <person name="Fang M."/>
            <person name="Yu H."/>
            <person name="Zhu C."/>
            <person name="Cai Y."/>
            <person name="He Y."/>
            <person name="Gan X."/>
            <person name="Zeng H."/>
            <person name="Yu D."/>
            <person name="Zhu Y."/>
            <person name="Jiang H."/>
            <person name="Qiu Q."/>
            <person name="Yang H."/>
            <person name="Zhang Y.E."/>
            <person name="Wang W."/>
            <person name="Zhu M."/>
            <person name="He S."/>
            <person name="Zhang G."/>
        </authorList>
    </citation>
    <scope>NUCLEOTIDE SEQUENCE</scope>
    <source>
        <strain evidence="3">Pddl_001</strain>
    </source>
</reference>
<keyword evidence="1" id="KW-0862">Zinc</keyword>
<name>A0ABS2XFQ0_POLSP</name>
<dbReference type="Gene3D" id="4.10.60.10">
    <property type="entry name" value="Zinc finger, CCHC-type"/>
    <property type="match status" value="1"/>
</dbReference>
<keyword evidence="1" id="KW-0863">Zinc-finger</keyword>
<dbReference type="PANTHER" id="PTHR22639">
    <property type="entry name" value="GAG-RELATED PROTEIN"/>
    <property type="match status" value="1"/>
</dbReference>
<feature type="non-terminal residue" evidence="3">
    <location>
        <position position="134"/>
    </location>
</feature>
<evidence type="ECO:0000313" key="4">
    <source>
        <dbReference type="Proteomes" id="UP001166093"/>
    </source>
</evidence>
<keyword evidence="4" id="KW-1185">Reference proteome</keyword>
<dbReference type="SMART" id="SM00343">
    <property type="entry name" value="ZnF_C2HC"/>
    <property type="match status" value="3"/>
</dbReference>
<comment type="caution">
    <text evidence="3">The sequence shown here is derived from an EMBL/GenBank/DDBJ whole genome shotgun (WGS) entry which is preliminary data.</text>
</comment>
<dbReference type="Pfam" id="PF00098">
    <property type="entry name" value="zf-CCHC"/>
    <property type="match status" value="2"/>
</dbReference>